<dbReference type="InterPro" id="IPR052957">
    <property type="entry name" value="Auxin_embryo_med"/>
</dbReference>
<reference evidence="2" key="1">
    <citation type="submission" date="2022-02" db="EMBL/GenBank/DDBJ databases">
        <authorList>
            <person name="Henning P.M."/>
            <person name="McCubbin A.G."/>
            <person name="Shore J.S."/>
        </authorList>
    </citation>
    <scope>NUCLEOTIDE SEQUENCE</scope>
    <source>
        <strain evidence="2">F60SS</strain>
        <tissue evidence="2">Leaves</tissue>
    </source>
</reference>
<dbReference type="OrthoDB" id="1262810at2759"/>
<accession>A0A9Q0JR30</accession>
<dbReference type="NCBIfam" id="NF047352">
    <property type="entry name" value="P_loop_sacsin"/>
    <property type="match status" value="1"/>
</dbReference>
<reference evidence="2" key="2">
    <citation type="journal article" date="2023" name="Plants (Basel)">
        <title>Annotation of the Turnera subulata (Passifloraceae) Draft Genome Reveals the S-Locus Evolved after the Divergence of Turneroideae from Passifloroideae in a Stepwise Manner.</title>
        <authorList>
            <person name="Henning P.M."/>
            <person name="Roalson E.H."/>
            <person name="Mir W."/>
            <person name="McCubbin A.G."/>
            <person name="Shore J.S."/>
        </authorList>
    </citation>
    <scope>NUCLEOTIDE SEQUENCE</scope>
    <source>
        <strain evidence="2">F60SS</strain>
    </source>
</reference>
<dbReference type="Pfam" id="PF25794">
    <property type="entry name" value="SACS"/>
    <property type="match status" value="1"/>
</dbReference>
<protein>
    <recommendedName>
        <fullName evidence="1">Sacsin/Nov domain-containing protein</fullName>
    </recommendedName>
</protein>
<dbReference type="Gene3D" id="3.30.565.10">
    <property type="entry name" value="Histidine kinase-like ATPase, C-terminal domain"/>
    <property type="match status" value="1"/>
</dbReference>
<dbReference type="PANTHER" id="PTHR32387:SF11">
    <property type="entry name" value="PROTEIN NO VEIN C-TERMINAL DOMAIN-CONTAINING PROTEIN"/>
    <property type="match status" value="1"/>
</dbReference>
<gene>
    <name evidence="2" type="ORF">Tsubulata_018983</name>
</gene>
<dbReference type="Proteomes" id="UP001141552">
    <property type="component" value="Unassembled WGS sequence"/>
</dbReference>
<keyword evidence="3" id="KW-1185">Reference proteome</keyword>
<organism evidence="2 3">
    <name type="scientific">Turnera subulata</name>
    <dbReference type="NCBI Taxonomy" id="218843"/>
    <lineage>
        <taxon>Eukaryota</taxon>
        <taxon>Viridiplantae</taxon>
        <taxon>Streptophyta</taxon>
        <taxon>Embryophyta</taxon>
        <taxon>Tracheophyta</taxon>
        <taxon>Spermatophyta</taxon>
        <taxon>Magnoliopsida</taxon>
        <taxon>eudicotyledons</taxon>
        <taxon>Gunneridae</taxon>
        <taxon>Pentapetalae</taxon>
        <taxon>rosids</taxon>
        <taxon>fabids</taxon>
        <taxon>Malpighiales</taxon>
        <taxon>Passifloraceae</taxon>
        <taxon>Turnera</taxon>
    </lineage>
</organism>
<dbReference type="EMBL" id="JAKUCV010000516">
    <property type="protein sequence ID" value="KAJ4849705.1"/>
    <property type="molecule type" value="Genomic_DNA"/>
</dbReference>
<comment type="caution">
    <text evidence="2">The sequence shown here is derived from an EMBL/GenBank/DDBJ whole genome shotgun (WGS) entry which is preliminary data.</text>
</comment>
<proteinExistence type="predicted"/>
<feature type="non-terminal residue" evidence="2">
    <location>
        <position position="1728"/>
    </location>
</feature>
<feature type="domain" description="Sacsin/Nov" evidence="1">
    <location>
        <begin position="44"/>
        <end position="160"/>
    </location>
</feature>
<dbReference type="InterPro" id="IPR058210">
    <property type="entry name" value="SACS/Nov_dom"/>
</dbReference>
<evidence type="ECO:0000313" key="2">
    <source>
        <dbReference type="EMBL" id="KAJ4849705.1"/>
    </source>
</evidence>
<dbReference type="InterPro" id="IPR036890">
    <property type="entry name" value="HATPase_C_sf"/>
</dbReference>
<dbReference type="SUPFAM" id="SSF55874">
    <property type="entry name" value="ATPase domain of HSP90 chaperone/DNA topoisomerase II/histidine kinase"/>
    <property type="match status" value="1"/>
</dbReference>
<name>A0A9Q0JR30_9ROSI</name>
<evidence type="ECO:0000313" key="3">
    <source>
        <dbReference type="Proteomes" id="UP001141552"/>
    </source>
</evidence>
<sequence>MAMRFVYTEGEVAEARMHAQLHIESLRSNKFSVGKKEANPLTQDLHNAVKNLSAELYSKDVHFLMELIQNAEDNSYPDGVEPTLEFVLTENDITGLGAPATLLIFNNEVGFSRQNIDSLCSIGLSTKKGNRKLGFIGEKGIGFKSVFLVSSCPHIFSNGYKVRFSEKPDQHCGIGYIVPEWVSAKPWFPDIRSVYGSQNALPTTIIILPLKPEKVEVVKEQLSQLHPELLLFLSKIKRLYVRDSEPGCKTTYDVSIVSISSERHHVERREKSAESYVEFLVKPGNRVPSRMEVEKWTVSLAFPLGNRLTRGTSSIGVFAFLPTSMVTNFPFAVHADFILASSRESILLDNNWNVGILECLPSAFMNAFLSFLREEFPCPVHEAYKFMPVTPSPFPELNKVRHSIKEVLKKSRVVLCSRDLHLKNLFCKPHRAISILPKFRALLLQSTVHLHKLNSLQNYILDSSLEDYRYRSVLEFLGIRSAGASYDWYARCIKECNLALLVSEEVYVDLLCFIAEGSKNAFRNVPLLRYVNHEGDVKVCTIAQAAVQVCKIRYGQGDELHAWLNEINMEVGCPGSIFFLPNTVQQALVKHRRFHFLQPWLAKEARVMCYSASDFADHLCGFTENNKDPKLAVALARFIFVSHRMNFISENCLPHICRKVPIIDGCGRVCIKRVATLVSASSGSKWMKLFGPKNPFVEHCYVDLGEVYAESVLFAGEQIPEKQLLEFISKHSGALDLDGLPPPDAPLQVASSKLTCDQAFLLLDWIRTARARDPCLPKKFVTSVRCGKWLKTYSGFSSPNLSILPDVVGKTIYDMMKNFMLDMKIVDQEFYLNKIGLYGEVMEFLGVTFGLENVVKLILDRTRISALSGLDRKLASSLLMFVGYLKACNKLDEEWLGAIRKGRWLKTSQGYSAPTESVLLQVGAEVESILTITNIPVIDEEYYGGKFTSFSPELELLGVVTDMEQMYKLVSQSMLFPLRATSMNKSSGLLILKCIRYAGSAACEKVKDQPWLKTLSGAKSPMESILADCRWICLLEGLDAPIIDEAFYGDDIRSYVDELKAIGVAVELNSVIKIVGSQLRLLASSSCSMPDNVMKLLDVIRHFKRNLPPYLSEIRECLSKEECLKTRHGYKTPSESILFSLKWGTISFVVDLPLIDDSFYGISIYGYTDELEAIGVATDFIQGAGFVARGLNHPLETRLVTREATVSLLECVKIMMSDCNDQSLVGNFLENLRRSQWLKTSDGYKAPAESILFDVAWDGILSRTDGPIIDNSFYDPDISAYKMELRILGVKVEPLDVCNLLSSLLSKAGDTNLIRRVYSFLNKFNWKPDIVDGCNSQVWVPDANVADGKWVNSKRCVLHDRNNLFVSHYHSLDVYYVKELLPLFSSAFGVAESPSLADYLQLWDNWALRSDKQVTYLECFTFWGCIAEKWNSSTEEMLSKNLALVGAMSSGGEEIYLSRKEEVFIPDDVEMGKIFSSVHGMPLLAWLPKRHDSTVVSPRKLCHIYKKLGVRKISQSIIECLLDAERLMGEVDQRSGLIKKGLRRIFLGFLAVQDSEMPIAKRYMSVKPLFDLQVCATTKPIEVSYRLKLSDSSSLEAKRKQMVFWERSSRWLFVDKSCLEDPKSNVEFVSSFGQEIAVGLLAQERAELVNGLAHIIQMALMFEFREDAVEVLLAKAKMALLKEDEDFLSKNFCAGQSTGVSQKATRTLPNCLAPSTPVDSGKKRRRGS</sequence>
<evidence type="ECO:0000259" key="1">
    <source>
        <dbReference type="Pfam" id="PF25794"/>
    </source>
</evidence>
<dbReference type="PANTHER" id="PTHR32387">
    <property type="entry name" value="WU:FJ29H11"/>
    <property type="match status" value="1"/>
</dbReference>